<evidence type="ECO:0000256" key="5">
    <source>
        <dbReference type="SAM" id="MobiDB-lite"/>
    </source>
</evidence>
<evidence type="ECO:0000313" key="7">
    <source>
        <dbReference type="EMBL" id="RRT39901.1"/>
    </source>
</evidence>
<dbReference type="PROSITE" id="PS00018">
    <property type="entry name" value="EF_HAND_1"/>
    <property type="match status" value="4"/>
</dbReference>
<sequence>MGGGRPSSSDLTTLHGRSNDGTVRAHLCRILCCSARTSEEDEEVYTNLEVNRVVLFWHGASSAGSMTQRIPTLVRGNGWAVIMVSRGFVGSVLPTTRKKTRIKVAGHLHLPPRQTPPFPVPCLLHTEREAMEFLLWFAIFLFTCGLINCRRFLPRSKLIAWLCSFLPSSFSSPKLAERAVEEEEEEEEEEEGDDELESIFSTFDKDGDGFITVKELEESLRRLGLAVTDNEVMSMMERVDANGDGLVDLDEFRELYAELGRSQEGGHERGLVAREEEEETDLREAFDVFDGNRDGLITAEELALVLKSLGLKQGAKLEDCRDMIGRVDRDGDGKVNFDEFKKMMKMKGRKLF</sequence>
<feature type="domain" description="EF-hand" evidence="6">
    <location>
        <begin position="277"/>
        <end position="312"/>
    </location>
</feature>
<protein>
    <recommendedName>
        <fullName evidence="6">EF-hand domain-containing protein</fullName>
    </recommendedName>
</protein>
<dbReference type="GO" id="GO:0043226">
    <property type="term" value="C:organelle"/>
    <property type="evidence" value="ECO:0007669"/>
    <property type="project" value="UniProtKB-ARBA"/>
</dbReference>
<dbReference type="InterPro" id="IPR002048">
    <property type="entry name" value="EF_hand_dom"/>
</dbReference>
<dbReference type="InterPro" id="IPR011992">
    <property type="entry name" value="EF-hand-dom_pair"/>
</dbReference>
<dbReference type="Proteomes" id="UP000287651">
    <property type="component" value="Unassembled WGS sequence"/>
</dbReference>
<dbReference type="CDD" id="cd00051">
    <property type="entry name" value="EFh"/>
    <property type="match status" value="2"/>
</dbReference>
<comment type="function">
    <text evidence="1">Potential calcium sensor.</text>
</comment>
<keyword evidence="4" id="KW-0106">Calcium</keyword>
<dbReference type="Pfam" id="PF13499">
    <property type="entry name" value="EF-hand_7"/>
    <property type="match status" value="2"/>
</dbReference>
<dbReference type="PANTHER" id="PTHR10891">
    <property type="entry name" value="EF-HAND CALCIUM-BINDING DOMAIN CONTAINING PROTEIN"/>
    <property type="match status" value="1"/>
</dbReference>
<organism evidence="7 8">
    <name type="scientific">Ensete ventricosum</name>
    <name type="common">Abyssinian banana</name>
    <name type="synonym">Musa ensete</name>
    <dbReference type="NCBI Taxonomy" id="4639"/>
    <lineage>
        <taxon>Eukaryota</taxon>
        <taxon>Viridiplantae</taxon>
        <taxon>Streptophyta</taxon>
        <taxon>Embryophyta</taxon>
        <taxon>Tracheophyta</taxon>
        <taxon>Spermatophyta</taxon>
        <taxon>Magnoliopsida</taxon>
        <taxon>Liliopsida</taxon>
        <taxon>Zingiberales</taxon>
        <taxon>Musaceae</taxon>
        <taxon>Ensete</taxon>
    </lineage>
</organism>
<dbReference type="EMBL" id="AMZH03019791">
    <property type="protein sequence ID" value="RRT39901.1"/>
    <property type="molecule type" value="Genomic_DNA"/>
</dbReference>
<keyword evidence="3" id="KW-0677">Repeat</keyword>
<keyword evidence="2" id="KW-0479">Metal-binding</keyword>
<accession>A0A426XKD8</accession>
<proteinExistence type="predicted"/>
<reference evidence="7 8" key="1">
    <citation type="journal article" date="2014" name="Agronomy (Basel)">
        <title>A Draft Genome Sequence for Ensete ventricosum, the Drought-Tolerant Tree Against Hunger.</title>
        <authorList>
            <person name="Harrison J."/>
            <person name="Moore K.A."/>
            <person name="Paszkiewicz K."/>
            <person name="Jones T."/>
            <person name="Grant M."/>
            <person name="Ambacheew D."/>
            <person name="Muzemil S."/>
            <person name="Studholme D.J."/>
        </authorList>
    </citation>
    <scope>NUCLEOTIDE SEQUENCE [LARGE SCALE GENOMIC DNA]</scope>
</reference>
<dbReference type="FunFam" id="1.10.238.10:FF:000089">
    <property type="entry name" value="calmodulin-like protein 3"/>
    <property type="match status" value="1"/>
</dbReference>
<dbReference type="GO" id="GO:0005509">
    <property type="term" value="F:calcium ion binding"/>
    <property type="evidence" value="ECO:0007669"/>
    <property type="project" value="InterPro"/>
</dbReference>
<feature type="domain" description="EF-hand" evidence="6">
    <location>
        <begin position="227"/>
        <end position="262"/>
    </location>
</feature>
<feature type="region of interest" description="Disordered" evidence="5">
    <location>
        <begin position="176"/>
        <end position="196"/>
    </location>
</feature>
<evidence type="ECO:0000256" key="3">
    <source>
        <dbReference type="ARBA" id="ARBA00022737"/>
    </source>
</evidence>
<dbReference type="InterPro" id="IPR018247">
    <property type="entry name" value="EF_Hand_1_Ca_BS"/>
</dbReference>
<feature type="domain" description="EF-hand" evidence="6">
    <location>
        <begin position="191"/>
        <end position="226"/>
    </location>
</feature>
<dbReference type="Gene3D" id="1.10.238.10">
    <property type="entry name" value="EF-hand"/>
    <property type="match status" value="2"/>
</dbReference>
<dbReference type="PROSITE" id="PS50222">
    <property type="entry name" value="EF_HAND_2"/>
    <property type="match status" value="4"/>
</dbReference>
<dbReference type="AlphaFoldDB" id="A0A426XKD8"/>
<name>A0A426XKD8_ENSVE</name>
<dbReference type="SMART" id="SM00054">
    <property type="entry name" value="EFh"/>
    <property type="match status" value="4"/>
</dbReference>
<evidence type="ECO:0000256" key="1">
    <source>
        <dbReference type="ARBA" id="ARBA00003291"/>
    </source>
</evidence>
<gene>
    <name evidence="7" type="ORF">B296_00046375</name>
</gene>
<evidence type="ECO:0000313" key="8">
    <source>
        <dbReference type="Proteomes" id="UP000287651"/>
    </source>
</evidence>
<dbReference type="FunFam" id="1.10.238.10:FF:000178">
    <property type="entry name" value="Calmodulin-2 A"/>
    <property type="match status" value="1"/>
</dbReference>
<dbReference type="InterPro" id="IPR039647">
    <property type="entry name" value="EF_hand_pair_protein_CML-like"/>
</dbReference>
<evidence type="ECO:0000256" key="4">
    <source>
        <dbReference type="ARBA" id="ARBA00022837"/>
    </source>
</evidence>
<evidence type="ECO:0000256" key="2">
    <source>
        <dbReference type="ARBA" id="ARBA00022723"/>
    </source>
</evidence>
<dbReference type="SUPFAM" id="SSF47473">
    <property type="entry name" value="EF-hand"/>
    <property type="match status" value="1"/>
</dbReference>
<feature type="compositionally biased region" description="Acidic residues" evidence="5">
    <location>
        <begin position="180"/>
        <end position="196"/>
    </location>
</feature>
<comment type="caution">
    <text evidence="7">The sequence shown here is derived from an EMBL/GenBank/DDBJ whole genome shotgun (WGS) entry which is preliminary data.</text>
</comment>
<feature type="domain" description="EF-hand" evidence="6">
    <location>
        <begin position="315"/>
        <end position="350"/>
    </location>
</feature>
<evidence type="ECO:0000259" key="6">
    <source>
        <dbReference type="PROSITE" id="PS50222"/>
    </source>
</evidence>